<dbReference type="InterPro" id="IPR023210">
    <property type="entry name" value="NADP_OxRdtase_dom"/>
</dbReference>
<proteinExistence type="predicted"/>
<sequence length="287" mass="31520">MAETIPTANFGDTDVQVTRVGLGGEGVLRTFDEEERAGEMLDAALAQGIGYFDTARAYAGSEKYLGAFWRANPGARERVFHTSKSAQRSREGALRELDTTLDNLGTDWLDLWQIHDVRTEADIEEIEARDGALEAFLEARKAGRVRHIGVTGHHDPAILTRCVRDWPIDAVLLPVNPVEGVLGGFLTETLPAARDKGLAVIGMKVFGAGYYLNQQSGLTAELLLRYALSHDVTLVIVGCSKPGHVRTLAQTAREFEPLTVPELRQLETAFEPHAQRLAYYRRPPAAA</sequence>
<dbReference type="GO" id="GO:0016491">
    <property type="term" value="F:oxidoreductase activity"/>
    <property type="evidence" value="ECO:0007669"/>
    <property type="project" value="InterPro"/>
</dbReference>
<dbReference type="InterPro" id="IPR053135">
    <property type="entry name" value="AKR2_Oxidoreductase"/>
</dbReference>
<protein>
    <submittedName>
        <fullName evidence="2">Aldo/keto reductase</fullName>
    </submittedName>
</protein>
<dbReference type="KEGG" id="daf:Desaf_3269"/>
<name>F3Z3U4_DESAF</name>
<dbReference type="PRINTS" id="PR00069">
    <property type="entry name" value="ALDKETRDTASE"/>
</dbReference>
<dbReference type="InterPro" id="IPR036812">
    <property type="entry name" value="NAD(P)_OxRdtase_dom_sf"/>
</dbReference>
<dbReference type="Proteomes" id="UP000007844">
    <property type="component" value="Chromosome"/>
</dbReference>
<dbReference type="STRING" id="690850.Desaf_3269"/>
<dbReference type="SUPFAM" id="SSF51430">
    <property type="entry name" value="NAD(P)-linked oxidoreductase"/>
    <property type="match status" value="1"/>
</dbReference>
<dbReference type="HOGENOM" id="CLU_023205_3_0_7"/>
<organism evidence="2 3">
    <name type="scientific">Desulfocurvibacter africanus subsp. africanus str. Walvis Bay</name>
    <dbReference type="NCBI Taxonomy" id="690850"/>
    <lineage>
        <taxon>Bacteria</taxon>
        <taxon>Pseudomonadati</taxon>
        <taxon>Thermodesulfobacteriota</taxon>
        <taxon>Desulfovibrionia</taxon>
        <taxon>Desulfovibrionales</taxon>
        <taxon>Desulfovibrionaceae</taxon>
        <taxon>Desulfocurvibacter</taxon>
    </lineage>
</organism>
<accession>F3Z3U4</accession>
<dbReference type="PANTHER" id="PTHR43312">
    <property type="entry name" value="D-THREO-ALDOSE 1-DEHYDROGENASE"/>
    <property type="match status" value="1"/>
</dbReference>
<evidence type="ECO:0000259" key="1">
    <source>
        <dbReference type="Pfam" id="PF00248"/>
    </source>
</evidence>
<evidence type="ECO:0000313" key="2">
    <source>
        <dbReference type="EMBL" id="EGJ51559.1"/>
    </source>
</evidence>
<gene>
    <name evidence="2" type="ORF">Desaf_3269</name>
</gene>
<dbReference type="Pfam" id="PF00248">
    <property type="entry name" value="Aldo_ket_red"/>
    <property type="match status" value="1"/>
</dbReference>
<dbReference type="EMBL" id="CP003221">
    <property type="protein sequence ID" value="EGJ51559.1"/>
    <property type="molecule type" value="Genomic_DNA"/>
</dbReference>
<dbReference type="Gene3D" id="3.20.20.100">
    <property type="entry name" value="NADP-dependent oxidoreductase domain"/>
    <property type="match status" value="1"/>
</dbReference>
<dbReference type="RefSeq" id="WP_014261184.1">
    <property type="nucleotide sequence ID" value="NC_016629.1"/>
</dbReference>
<dbReference type="eggNOG" id="COG0667">
    <property type="taxonomic scope" value="Bacteria"/>
</dbReference>
<keyword evidence="3" id="KW-1185">Reference proteome</keyword>
<evidence type="ECO:0000313" key="3">
    <source>
        <dbReference type="Proteomes" id="UP000007844"/>
    </source>
</evidence>
<dbReference type="AlphaFoldDB" id="F3Z3U4"/>
<dbReference type="InterPro" id="IPR020471">
    <property type="entry name" value="AKR"/>
</dbReference>
<feature type="domain" description="NADP-dependent oxidoreductase" evidence="1">
    <location>
        <begin position="31"/>
        <end position="213"/>
    </location>
</feature>
<dbReference type="PANTHER" id="PTHR43312:SF1">
    <property type="entry name" value="NADP-DEPENDENT OXIDOREDUCTASE DOMAIN-CONTAINING PROTEIN"/>
    <property type="match status" value="1"/>
</dbReference>
<reference evidence="2 3" key="1">
    <citation type="journal article" date="2011" name="J. Bacteriol.">
        <title>Genome sequence of the mercury-methylating and pleomorphic Desulfovibrio africanus Strain Walvis Bay.</title>
        <authorList>
            <person name="Brown S.D."/>
            <person name="Wall J.D."/>
            <person name="Kucken A.M."/>
            <person name="Gilmour C.C."/>
            <person name="Podar M."/>
            <person name="Brandt C.C."/>
            <person name="Teshima H."/>
            <person name="Detter J.C."/>
            <person name="Han C.S."/>
            <person name="Land M.L."/>
            <person name="Lucas S."/>
            <person name="Han J."/>
            <person name="Pennacchio L."/>
            <person name="Nolan M."/>
            <person name="Pitluck S."/>
            <person name="Woyke T."/>
            <person name="Goodwin L."/>
            <person name="Palumbo A.V."/>
            <person name="Elias D.A."/>
        </authorList>
    </citation>
    <scope>NUCLEOTIDE SEQUENCE [LARGE SCALE GENOMIC DNA]</scope>
    <source>
        <strain evidence="2 3">Walvis Bay</strain>
    </source>
</reference>
<dbReference type="CDD" id="cd19100">
    <property type="entry name" value="AKR_unchar"/>
    <property type="match status" value="1"/>
</dbReference>